<reference evidence="2" key="1">
    <citation type="journal article" date="2002" name="Science">
        <title>The draft genome of Ciona intestinalis: insights into chordate and vertebrate origins.</title>
        <authorList>
            <person name="Dehal P."/>
            <person name="Satou Y."/>
            <person name="Campbell R.K."/>
            <person name="Chapman J."/>
            <person name="Degnan B."/>
            <person name="De Tomaso A."/>
            <person name="Davidson B."/>
            <person name="Di Gregorio A."/>
            <person name="Gelpke M."/>
            <person name="Goodstein D.M."/>
            <person name="Harafuji N."/>
            <person name="Hastings K.E."/>
            <person name="Ho I."/>
            <person name="Hotta K."/>
            <person name="Huang W."/>
            <person name="Kawashima T."/>
            <person name="Lemaire P."/>
            <person name="Martinez D."/>
            <person name="Meinertzhagen I.A."/>
            <person name="Necula S."/>
            <person name="Nonaka M."/>
            <person name="Putnam N."/>
            <person name="Rash S."/>
            <person name="Saiga H."/>
            <person name="Satake M."/>
            <person name="Terry A."/>
            <person name="Yamada L."/>
            <person name="Wang H.G."/>
            <person name="Awazu S."/>
            <person name="Azumi K."/>
            <person name="Boore J."/>
            <person name="Branno M."/>
            <person name="Chin-Bow S."/>
            <person name="DeSantis R."/>
            <person name="Doyle S."/>
            <person name="Francino P."/>
            <person name="Keys D.N."/>
            <person name="Haga S."/>
            <person name="Hayashi H."/>
            <person name="Hino K."/>
            <person name="Imai K.S."/>
            <person name="Inaba K."/>
            <person name="Kano S."/>
            <person name="Kobayashi K."/>
            <person name="Kobayashi M."/>
            <person name="Lee B.I."/>
            <person name="Makabe K.W."/>
            <person name="Manohar C."/>
            <person name="Matassi G."/>
            <person name="Medina M."/>
            <person name="Mochizuki Y."/>
            <person name="Mount S."/>
            <person name="Morishita T."/>
            <person name="Miura S."/>
            <person name="Nakayama A."/>
            <person name="Nishizaka S."/>
            <person name="Nomoto H."/>
            <person name="Ohta F."/>
            <person name="Oishi K."/>
            <person name="Rigoutsos I."/>
            <person name="Sano M."/>
            <person name="Sasaki A."/>
            <person name="Sasakura Y."/>
            <person name="Shoguchi E."/>
            <person name="Shin-i T."/>
            <person name="Spagnuolo A."/>
            <person name="Stainier D."/>
            <person name="Suzuki M.M."/>
            <person name="Tassy O."/>
            <person name="Takatori N."/>
            <person name="Tokuoka M."/>
            <person name="Yagi K."/>
            <person name="Yoshizaki F."/>
            <person name="Wada S."/>
            <person name="Zhang C."/>
            <person name="Hyatt P.D."/>
            <person name="Larimer F."/>
            <person name="Detter C."/>
            <person name="Doggett N."/>
            <person name="Glavina T."/>
            <person name="Hawkins T."/>
            <person name="Richardson P."/>
            <person name="Lucas S."/>
            <person name="Kohara Y."/>
            <person name="Levine M."/>
            <person name="Satoh N."/>
            <person name="Rokhsar D.S."/>
        </authorList>
    </citation>
    <scope>NUCLEOTIDE SEQUENCE [LARGE SCALE GENOMIC DNA]</scope>
</reference>
<evidence type="ECO:0000313" key="2">
    <source>
        <dbReference type="Proteomes" id="UP000008144"/>
    </source>
</evidence>
<protein>
    <submittedName>
        <fullName evidence="1">Uncharacterized protein</fullName>
    </submittedName>
</protein>
<keyword evidence="2" id="KW-1185">Reference proteome</keyword>
<sequence length="21" mass="2488">MCLCEYLVFDLVRNNIISDIN</sequence>
<reference evidence="1" key="3">
    <citation type="submission" date="2025-09" db="UniProtKB">
        <authorList>
            <consortium name="Ensembl"/>
        </authorList>
    </citation>
    <scope>IDENTIFICATION</scope>
</reference>
<name>H2Y1A9_CIOIN</name>
<reference evidence="1" key="2">
    <citation type="submission" date="2025-08" db="UniProtKB">
        <authorList>
            <consortium name="Ensembl"/>
        </authorList>
    </citation>
    <scope>IDENTIFICATION</scope>
</reference>
<organism evidence="1 2">
    <name type="scientific">Ciona intestinalis</name>
    <name type="common">Transparent sea squirt</name>
    <name type="synonym">Ascidia intestinalis</name>
    <dbReference type="NCBI Taxonomy" id="7719"/>
    <lineage>
        <taxon>Eukaryota</taxon>
        <taxon>Metazoa</taxon>
        <taxon>Chordata</taxon>
        <taxon>Tunicata</taxon>
        <taxon>Ascidiacea</taxon>
        <taxon>Phlebobranchia</taxon>
        <taxon>Cionidae</taxon>
        <taxon>Ciona</taxon>
    </lineage>
</organism>
<dbReference type="Proteomes" id="UP000008144">
    <property type="component" value="Unassembled WGS sequence"/>
</dbReference>
<evidence type="ECO:0000313" key="1">
    <source>
        <dbReference type="Ensembl" id="ENSCINP00000035693.1"/>
    </source>
</evidence>
<dbReference type="AlphaFoldDB" id="H2Y1A9"/>
<dbReference type="HOGENOM" id="CLU_3426837_0_0_1"/>
<dbReference type="InParanoid" id="H2Y1A9"/>
<proteinExistence type="predicted"/>
<dbReference type="Ensembl" id="ENSCINT00000030801.1">
    <property type="protein sequence ID" value="ENSCINP00000035693.1"/>
    <property type="gene ID" value="ENSCING00000017915.1"/>
</dbReference>
<accession>H2Y1A9</accession>